<dbReference type="STRING" id="472175.EL18_02075"/>
<dbReference type="Proteomes" id="UP000053675">
    <property type="component" value="Unassembled WGS sequence"/>
</dbReference>
<proteinExistence type="predicted"/>
<comment type="caution">
    <text evidence="1">The sequence shown here is derived from an EMBL/GenBank/DDBJ whole genome shotgun (WGS) entry which is preliminary data.</text>
</comment>
<organism evidence="1 2">
    <name type="scientific">Nitratireductor basaltis</name>
    <dbReference type="NCBI Taxonomy" id="472175"/>
    <lineage>
        <taxon>Bacteria</taxon>
        <taxon>Pseudomonadati</taxon>
        <taxon>Pseudomonadota</taxon>
        <taxon>Alphaproteobacteria</taxon>
        <taxon>Hyphomicrobiales</taxon>
        <taxon>Phyllobacteriaceae</taxon>
        <taxon>Nitratireductor</taxon>
    </lineage>
</organism>
<dbReference type="Pfam" id="PF20036">
    <property type="entry name" value="Gp13-like"/>
    <property type="match status" value="1"/>
</dbReference>
<evidence type="ECO:0000313" key="2">
    <source>
        <dbReference type="Proteomes" id="UP000053675"/>
    </source>
</evidence>
<gene>
    <name evidence="1" type="ORF">EL18_02075</name>
</gene>
<keyword evidence="1" id="KW-0946">Virion</keyword>
<dbReference type="RefSeq" id="WP_036482501.1">
    <property type="nucleotide sequence ID" value="NZ_JMQM01000001.1"/>
</dbReference>
<dbReference type="eggNOG" id="ENOG502Z97E">
    <property type="taxonomic scope" value="Bacteria"/>
</dbReference>
<name>A0A084UDJ7_9HYPH</name>
<dbReference type="EMBL" id="JMQM01000001">
    <property type="protein sequence ID" value="KFB11033.1"/>
    <property type="molecule type" value="Genomic_DNA"/>
</dbReference>
<dbReference type="OrthoDB" id="6440753at2"/>
<accession>A0A084UDJ7</accession>
<keyword evidence="1" id="KW-0167">Capsid protein</keyword>
<reference evidence="1 2" key="1">
    <citation type="submission" date="2014-05" db="EMBL/GenBank/DDBJ databases">
        <title>Draft Genome Sequence of Nitratireductor basaltis Strain UMTGB225, A Marine Bacterium Isolated from Green Barrel Tunicate.</title>
        <authorList>
            <person name="Gan H.Y."/>
        </authorList>
    </citation>
    <scope>NUCLEOTIDE SEQUENCE [LARGE SCALE GENOMIC DNA]</scope>
    <source>
        <strain evidence="1 2">UMTGB225</strain>
    </source>
</reference>
<protein>
    <submittedName>
        <fullName evidence="1">Putative Coat protein</fullName>
    </submittedName>
</protein>
<dbReference type="InterPro" id="IPR045404">
    <property type="entry name" value="Gp13-like"/>
</dbReference>
<keyword evidence="2" id="KW-1185">Reference proteome</keyword>
<dbReference type="PATRIC" id="fig|472175.3.peg.2078"/>
<evidence type="ECO:0000313" key="1">
    <source>
        <dbReference type="EMBL" id="KFB11033.1"/>
    </source>
</evidence>
<dbReference type="AlphaFoldDB" id="A0A084UDJ7"/>
<sequence length="336" mass="37100">MAVTRLTDVIVPEVFYPYMVKETMEKSAIFQSGILRQDGSLASFLGGGGRTVNVPFWKDLDNTESNVANDNPASTATPGKITADKDVALRQIRTYGWSSAKLTAELAGDDPQRRIAERVSAYWIRQFQRILTNTLKGVFEDNIANDSADMVHTIGTDAAGSATAAEIISAEAILDTKQTMGDAADELDSLIMHSAAFTRLQKLNLIDYIPDSEGKVRFPTYLGYRVIVDDNVTVVAGTNRSMYWTYLVANGALGWAEVPVATPVETDHKPAQGNGMGVDELWVRRQFVMHPYGIKWTDTTVTDEFPTFAELATAGNWDRVYPERKQIGLALLRHNL</sequence>